<proteinExistence type="predicted"/>
<dbReference type="EMBL" id="JXTI01000050">
    <property type="protein sequence ID" value="KWX13941.1"/>
    <property type="molecule type" value="Genomic_DNA"/>
</dbReference>
<gene>
    <name evidence="1" type="ORF">QR46_2076</name>
</gene>
<organism evidence="1 2">
    <name type="scientific">Giardia duodenalis assemblage B</name>
    <dbReference type="NCBI Taxonomy" id="1394984"/>
    <lineage>
        <taxon>Eukaryota</taxon>
        <taxon>Metamonada</taxon>
        <taxon>Diplomonadida</taxon>
        <taxon>Hexamitidae</taxon>
        <taxon>Giardiinae</taxon>
        <taxon>Giardia</taxon>
    </lineage>
</organism>
<protein>
    <submittedName>
        <fullName evidence="1">Superfamily II DNA and RNA helicase</fullName>
    </submittedName>
</protein>
<keyword evidence="1" id="KW-0547">Nucleotide-binding</keyword>
<dbReference type="AlphaFoldDB" id="A0A132NV43"/>
<accession>A0A132NV43</accession>
<keyword evidence="1" id="KW-0067">ATP-binding</keyword>
<evidence type="ECO:0000313" key="1">
    <source>
        <dbReference type="EMBL" id="KWX13941.1"/>
    </source>
</evidence>
<name>A0A132NV43_GIAIN</name>
<dbReference type="Proteomes" id="UP000070089">
    <property type="component" value="Unassembled WGS sequence"/>
</dbReference>
<dbReference type="VEuPathDB" id="GiardiaDB:QR46_2076"/>
<sequence>MAALTPEALGEGESLAARWRTASRAMIASLPLELATSRAPSRKRAIVRMTTLGKQFA</sequence>
<dbReference type="GO" id="GO:0004386">
    <property type="term" value="F:helicase activity"/>
    <property type="evidence" value="ECO:0007669"/>
    <property type="project" value="UniProtKB-KW"/>
</dbReference>
<keyword evidence="1" id="KW-0378">Hydrolase</keyword>
<evidence type="ECO:0000313" key="2">
    <source>
        <dbReference type="Proteomes" id="UP000070089"/>
    </source>
</evidence>
<reference evidence="1 2" key="1">
    <citation type="journal article" date="2015" name="Mol. Biochem. Parasitol.">
        <title>Identification of polymorphic genes for use in assemblage B genotyping assays through comparative genomics of multiple assemblage B Giardia duodenalis isolates.</title>
        <authorList>
            <person name="Wielinga C."/>
            <person name="Thompson R.C."/>
            <person name="Monis P."/>
            <person name="Ryan U."/>
        </authorList>
    </citation>
    <scope>NUCLEOTIDE SEQUENCE [LARGE SCALE GENOMIC DNA]</scope>
    <source>
        <strain evidence="1 2">BAH15c1</strain>
    </source>
</reference>
<keyword evidence="1" id="KW-0347">Helicase</keyword>
<comment type="caution">
    <text evidence="1">The sequence shown here is derived from an EMBL/GenBank/DDBJ whole genome shotgun (WGS) entry which is preliminary data.</text>
</comment>